<evidence type="ECO:0000313" key="3">
    <source>
        <dbReference type="Proteomes" id="UP001604336"/>
    </source>
</evidence>
<gene>
    <name evidence="2" type="ORF">Adt_09119</name>
</gene>
<name>A0ABD1UGC0_9LAMI</name>
<accession>A0ABD1UGC0</accession>
<comment type="caution">
    <text evidence="2">The sequence shown here is derived from an EMBL/GenBank/DDBJ whole genome shotgun (WGS) entry which is preliminary data.</text>
</comment>
<evidence type="ECO:0000256" key="1">
    <source>
        <dbReference type="SAM" id="MobiDB-lite"/>
    </source>
</evidence>
<reference evidence="3" key="1">
    <citation type="submission" date="2024-07" db="EMBL/GenBank/DDBJ databases">
        <title>Two chromosome-level genome assemblies of Korean endemic species Abeliophyllum distichum and Forsythia ovata (Oleaceae).</title>
        <authorList>
            <person name="Jang H."/>
        </authorList>
    </citation>
    <scope>NUCLEOTIDE SEQUENCE [LARGE SCALE GENOMIC DNA]</scope>
</reference>
<feature type="region of interest" description="Disordered" evidence="1">
    <location>
        <begin position="131"/>
        <end position="151"/>
    </location>
</feature>
<dbReference type="AlphaFoldDB" id="A0ABD1UGC0"/>
<dbReference type="EMBL" id="JBFOLK010000003">
    <property type="protein sequence ID" value="KAL2524065.1"/>
    <property type="molecule type" value="Genomic_DNA"/>
</dbReference>
<evidence type="ECO:0000313" key="2">
    <source>
        <dbReference type="EMBL" id="KAL2524065.1"/>
    </source>
</evidence>
<proteinExistence type="predicted"/>
<keyword evidence="3" id="KW-1185">Reference proteome</keyword>
<protein>
    <submittedName>
        <fullName evidence="2">RNase H domain-containing protein</fullName>
    </submittedName>
</protein>
<dbReference type="Proteomes" id="UP001604336">
    <property type="component" value="Unassembled WGS sequence"/>
</dbReference>
<organism evidence="2 3">
    <name type="scientific">Abeliophyllum distichum</name>
    <dbReference type="NCBI Taxonomy" id="126358"/>
    <lineage>
        <taxon>Eukaryota</taxon>
        <taxon>Viridiplantae</taxon>
        <taxon>Streptophyta</taxon>
        <taxon>Embryophyta</taxon>
        <taxon>Tracheophyta</taxon>
        <taxon>Spermatophyta</taxon>
        <taxon>Magnoliopsida</taxon>
        <taxon>eudicotyledons</taxon>
        <taxon>Gunneridae</taxon>
        <taxon>Pentapetalae</taxon>
        <taxon>asterids</taxon>
        <taxon>lamiids</taxon>
        <taxon>Lamiales</taxon>
        <taxon>Oleaceae</taxon>
        <taxon>Forsythieae</taxon>
        <taxon>Abeliophyllum</taxon>
    </lineage>
</organism>
<sequence length="177" mass="20289">MTIWELSERINERMGTIATKKKLNGNDIVTKVTKPIPGNKDTTVDQLIVADENMWDFNILVDLFNEEDRRQIMNIPLTAYGSEDRILWIHDKKWAIWMNQNEAFWKGESYTVSKVVTIAKNLYQQWHDANQPLTLPTSTPTTPKNDKWKPPTTGSFKLNIDAAIFENQGKAGLGLVI</sequence>
<feature type="compositionally biased region" description="Low complexity" evidence="1">
    <location>
        <begin position="132"/>
        <end position="143"/>
    </location>
</feature>